<evidence type="ECO:0000256" key="1">
    <source>
        <dbReference type="ARBA" id="ARBA00004123"/>
    </source>
</evidence>
<feature type="compositionally biased region" description="Polar residues" evidence="6">
    <location>
        <begin position="257"/>
        <end position="271"/>
    </location>
</feature>
<comment type="caution">
    <text evidence="8">The sequence shown here is derived from an EMBL/GenBank/DDBJ whole genome shotgun (WGS) entry which is preliminary data.</text>
</comment>
<dbReference type="PANTHER" id="PTHR31072">
    <property type="entry name" value="TRANSCRIPTION FACTOR TCP4-RELATED"/>
    <property type="match status" value="1"/>
</dbReference>
<reference evidence="8" key="1">
    <citation type="submission" date="2022-04" db="EMBL/GenBank/DDBJ databases">
        <title>Carnegiea gigantea Genome sequencing and assembly v2.</title>
        <authorList>
            <person name="Copetti D."/>
            <person name="Sanderson M.J."/>
            <person name="Burquez A."/>
            <person name="Wojciechowski M.F."/>
        </authorList>
    </citation>
    <scope>NUCLEOTIDE SEQUENCE</scope>
    <source>
        <strain evidence="8">SGP5-SGP5p</strain>
        <tissue evidence="8">Aerial part</tissue>
    </source>
</reference>
<keyword evidence="3" id="KW-0238">DNA-binding</keyword>
<dbReference type="PROSITE" id="PS51369">
    <property type="entry name" value="TCP"/>
    <property type="match status" value="1"/>
</dbReference>
<dbReference type="InterPro" id="IPR017887">
    <property type="entry name" value="TF_TCP_subgr"/>
</dbReference>
<gene>
    <name evidence="8" type="ORF">Cgig2_030730</name>
</gene>
<evidence type="ECO:0000313" key="8">
    <source>
        <dbReference type="EMBL" id="KAJ8448874.1"/>
    </source>
</evidence>
<feature type="compositionally biased region" description="Basic and acidic residues" evidence="6">
    <location>
        <begin position="1"/>
        <end position="31"/>
    </location>
</feature>
<accession>A0A9Q1QP07</accession>
<feature type="compositionally biased region" description="Low complexity" evidence="6">
    <location>
        <begin position="332"/>
        <end position="342"/>
    </location>
</feature>
<evidence type="ECO:0000256" key="6">
    <source>
        <dbReference type="SAM" id="MobiDB-lite"/>
    </source>
</evidence>
<evidence type="ECO:0000256" key="2">
    <source>
        <dbReference type="ARBA" id="ARBA00023015"/>
    </source>
</evidence>
<dbReference type="AlphaFoldDB" id="A0A9Q1QP07"/>
<dbReference type="OrthoDB" id="1889307at2759"/>
<evidence type="ECO:0000256" key="3">
    <source>
        <dbReference type="ARBA" id="ARBA00023125"/>
    </source>
</evidence>
<keyword evidence="9" id="KW-1185">Reference proteome</keyword>
<evidence type="ECO:0000259" key="7">
    <source>
        <dbReference type="PROSITE" id="PS51369"/>
    </source>
</evidence>
<dbReference type="Pfam" id="PF03634">
    <property type="entry name" value="TCP"/>
    <property type="match status" value="1"/>
</dbReference>
<feature type="region of interest" description="Disordered" evidence="6">
    <location>
        <begin position="1"/>
        <end position="36"/>
    </location>
</feature>
<feature type="compositionally biased region" description="Basic and acidic residues" evidence="6">
    <location>
        <begin position="363"/>
        <end position="372"/>
    </location>
</feature>
<dbReference type="GO" id="GO:0005634">
    <property type="term" value="C:nucleus"/>
    <property type="evidence" value="ECO:0007669"/>
    <property type="project" value="UniProtKB-SubCell"/>
</dbReference>
<dbReference type="EMBL" id="JAKOGI010000026">
    <property type="protein sequence ID" value="KAJ8448874.1"/>
    <property type="molecule type" value="Genomic_DNA"/>
</dbReference>
<dbReference type="GO" id="GO:0003700">
    <property type="term" value="F:DNA-binding transcription factor activity"/>
    <property type="evidence" value="ECO:0007669"/>
    <property type="project" value="InterPro"/>
</dbReference>
<keyword evidence="2" id="KW-0805">Transcription regulation</keyword>
<proteinExistence type="predicted"/>
<name>A0A9Q1QP07_9CARY</name>
<dbReference type="GO" id="GO:0043565">
    <property type="term" value="F:sequence-specific DNA binding"/>
    <property type="evidence" value="ECO:0007669"/>
    <property type="project" value="TreeGrafter"/>
</dbReference>
<keyword evidence="5" id="KW-0539">Nucleus</keyword>
<dbReference type="Proteomes" id="UP001153076">
    <property type="component" value="Unassembled WGS sequence"/>
</dbReference>
<protein>
    <recommendedName>
        <fullName evidence="7">TCP domain-containing protein</fullName>
    </recommendedName>
</protein>
<feature type="region of interest" description="Disordered" evidence="6">
    <location>
        <begin position="332"/>
        <end position="372"/>
    </location>
</feature>
<feature type="domain" description="TCP" evidence="7">
    <location>
        <begin position="62"/>
        <end position="120"/>
    </location>
</feature>
<feature type="compositionally biased region" description="Low complexity" evidence="6">
    <location>
        <begin position="272"/>
        <end position="281"/>
    </location>
</feature>
<evidence type="ECO:0000256" key="5">
    <source>
        <dbReference type="ARBA" id="ARBA00023242"/>
    </source>
</evidence>
<evidence type="ECO:0000256" key="4">
    <source>
        <dbReference type="ARBA" id="ARBA00023163"/>
    </source>
</evidence>
<keyword evidence="4" id="KW-0804">Transcription</keyword>
<evidence type="ECO:0000313" key="9">
    <source>
        <dbReference type="Proteomes" id="UP001153076"/>
    </source>
</evidence>
<sequence length="372" mass="41203">MAFYDEGGHKETMSLRDKDSTYTAKQEEADSNKVATTASSSSRQWLGFKNPRVVRVSRTFGGKDRHSKVCTIRGLRDRRIRLSVPTAIQLYDLQDRLGLSQPSKVIDWLLDNTKHDIDKLPPLPIIPGTFTSFQGYGAPQSSCTSFLDANLLPSRREGININSAQVVDGDDDDQSIVAKLKYWDSNVVMRSKQKGVDHHGGVGDNHPSSQVLAQNFFPMARGNTSILPPHPSLLSNPMFNNYQWEPSSNLSLAQLGSLGLPSQNDNQGVHQSNSSQLPSSLSLSSGHLFLSPFMATTPLFPAHSSFMNTPNHQVENELRQFNRFHMSNSISSSLHNSSGSGLRPFPLSMSHHQPHLSQNNEDNQDKGDHHGH</sequence>
<dbReference type="InterPro" id="IPR005333">
    <property type="entry name" value="Transcription_factor_TCP"/>
</dbReference>
<organism evidence="8 9">
    <name type="scientific">Carnegiea gigantea</name>
    <dbReference type="NCBI Taxonomy" id="171969"/>
    <lineage>
        <taxon>Eukaryota</taxon>
        <taxon>Viridiplantae</taxon>
        <taxon>Streptophyta</taxon>
        <taxon>Embryophyta</taxon>
        <taxon>Tracheophyta</taxon>
        <taxon>Spermatophyta</taxon>
        <taxon>Magnoliopsida</taxon>
        <taxon>eudicotyledons</taxon>
        <taxon>Gunneridae</taxon>
        <taxon>Pentapetalae</taxon>
        <taxon>Caryophyllales</taxon>
        <taxon>Cactineae</taxon>
        <taxon>Cactaceae</taxon>
        <taxon>Cactoideae</taxon>
        <taxon>Echinocereeae</taxon>
        <taxon>Carnegiea</taxon>
    </lineage>
</organism>
<feature type="region of interest" description="Disordered" evidence="6">
    <location>
        <begin position="257"/>
        <end position="281"/>
    </location>
</feature>
<comment type="subcellular location">
    <subcellularLocation>
        <location evidence="1">Nucleus</location>
    </subcellularLocation>
</comment>
<dbReference type="PANTHER" id="PTHR31072:SF252">
    <property type="entry name" value="TRANSCRIPTION FACTOR TCP17"/>
    <property type="match status" value="1"/>
</dbReference>